<dbReference type="InterPro" id="IPR003439">
    <property type="entry name" value="ABC_transporter-like_ATP-bd"/>
</dbReference>
<proteinExistence type="predicted"/>
<dbReference type="InterPro" id="IPR003593">
    <property type="entry name" value="AAA+_ATPase"/>
</dbReference>
<keyword evidence="2" id="KW-0472">Membrane</keyword>
<keyword evidence="9" id="KW-1185">Reference proteome</keyword>
<dbReference type="PANTHER" id="PTHR42794">
    <property type="entry name" value="HEMIN IMPORT ATP-BINDING PROTEIN HMUV"/>
    <property type="match status" value="1"/>
</dbReference>
<dbReference type="PANTHER" id="PTHR42794:SF1">
    <property type="entry name" value="HEMIN IMPORT ATP-BINDING PROTEIN HMUV"/>
    <property type="match status" value="1"/>
</dbReference>
<dbReference type="EMBL" id="JABWMJ010000006">
    <property type="protein sequence ID" value="NUZ06776.1"/>
    <property type="molecule type" value="Genomic_DNA"/>
</dbReference>
<feature type="domain" description="ABC transporter" evidence="7">
    <location>
        <begin position="7"/>
        <end position="243"/>
    </location>
</feature>
<comment type="function">
    <text evidence="6">Part of the ABC transporter complex HmuTUV involved in hemin import. Responsible for energy coupling to the transport system.</text>
</comment>
<keyword evidence="3" id="KW-0547">Nucleotide-binding</keyword>
<sequence length="263" mass="27965">MSRPASLRAGDVGVRLGGRLVLDGVNLEIGAGWTALVGPNGAGKSTLLRALAGLQPLSRGAVLLDGEDVHRIRPARRAARLAWLAQQGEVTGELSVRETVELGRIAHLGLMGTPGPADREAVDRAIALTECGAWERRRLHDLSGGERQRVLLARVLATEAPLLLLDEPTTHLDAPHQVMLTRLLRRIARGEDGPRAVLSVLHDLPIALRADRLLVLERGRLRAGGAPTDAAVQAALVDVFDGAIRIEADARGAPRVGLTLDAE</sequence>
<dbReference type="Pfam" id="PF00005">
    <property type="entry name" value="ABC_tran"/>
    <property type="match status" value="1"/>
</dbReference>
<keyword evidence="5" id="KW-1278">Translocase</keyword>
<dbReference type="Gene3D" id="3.40.50.300">
    <property type="entry name" value="P-loop containing nucleotide triphosphate hydrolases"/>
    <property type="match status" value="1"/>
</dbReference>
<evidence type="ECO:0000256" key="6">
    <source>
        <dbReference type="ARBA" id="ARBA00037066"/>
    </source>
</evidence>
<organism evidence="8 9">
    <name type="scientific">Piscinibacter koreensis</name>
    <dbReference type="NCBI Taxonomy" id="2742824"/>
    <lineage>
        <taxon>Bacteria</taxon>
        <taxon>Pseudomonadati</taxon>
        <taxon>Pseudomonadota</taxon>
        <taxon>Betaproteobacteria</taxon>
        <taxon>Burkholderiales</taxon>
        <taxon>Sphaerotilaceae</taxon>
        <taxon>Piscinibacter</taxon>
    </lineage>
</organism>
<dbReference type="InterPro" id="IPR027417">
    <property type="entry name" value="P-loop_NTPase"/>
</dbReference>
<dbReference type="AlphaFoldDB" id="A0A7Y6NP99"/>
<dbReference type="SUPFAM" id="SSF52540">
    <property type="entry name" value="P-loop containing nucleoside triphosphate hydrolases"/>
    <property type="match status" value="1"/>
</dbReference>
<gene>
    <name evidence="8" type="ORF">HQN59_13505</name>
</gene>
<keyword evidence="2" id="KW-1003">Cell membrane</keyword>
<protein>
    <submittedName>
        <fullName evidence="8">ABC transporter ATP-binding protein</fullName>
    </submittedName>
</protein>
<comment type="caution">
    <text evidence="8">The sequence shown here is derived from an EMBL/GenBank/DDBJ whole genome shotgun (WGS) entry which is preliminary data.</text>
</comment>
<dbReference type="SMART" id="SM00382">
    <property type="entry name" value="AAA"/>
    <property type="match status" value="1"/>
</dbReference>
<dbReference type="RefSeq" id="WP_176069637.1">
    <property type="nucleotide sequence ID" value="NZ_JABWMJ010000006.1"/>
</dbReference>
<dbReference type="InterPro" id="IPR017871">
    <property type="entry name" value="ABC_transporter-like_CS"/>
</dbReference>
<evidence type="ECO:0000256" key="3">
    <source>
        <dbReference type="ARBA" id="ARBA00022741"/>
    </source>
</evidence>
<dbReference type="PROSITE" id="PS50893">
    <property type="entry name" value="ABC_TRANSPORTER_2"/>
    <property type="match status" value="1"/>
</dbReference>
<keyword evidence="4 8" id="KW-0067">ATP-binding</keyword>
<evidence type="ECO:0000256" key="1">
    <source>
        <dbReference type="ARBA" id="ARBA00022448"/>
    </source>
</evidence>
<evidence type="ECO:0000313" key="8">
    <source>
        <dbReference type="EMBL" id="NUZ06776.1"/>
    </source>
</evidence>
<accession>A0A7Y6NP99</accession>
<evidence type="ECO:0000256" key="4">
    <source>
        <dbReference type="ARBA" id="ARBA00022840"/>
    </source>
</evidence>
<keyword evidence="1" id="KW-0813">Transport</keyword>
<dbReference type="GO" id="GO:0005524">
    <property type="term" value="F:ATP binding"/>
    <property type="evidence" value="ECO:0007669"/>
    <property type="project" value="UniProtKB-KW"/>
</dbReference>
<dbReference type="Proteomes" id="UP000529637">
    <property type="component" value="Unassembled WGS sequence"/>
</dbReference>
<evidence type="ECO:0000256" key="5">
    <source>
        <dbReference type="ARBA" id="ARBA00022967"/>
    </source>
</evidence>
<evidence type="ECO:0000256" key="2">
    <source>
        <dbReference type="ARBA" id="ARBA00022475"/>
    </source>
</evidence>
<evidence type="ECO:0000259" key="7">
    <source>
        <dbReference type="PROSITE" id="PS50893"/>
    </source>
</evidence>
<name>A0A7Y6NP99_9BURK</name>
<reference evidence="8 9" key="1">
    <citation type="submission" date="2020-06" db="EMBL/GenBank/DDBJ databases">
        <title>Schlegella sp. ID0723 isolated from air conditioner.</title>
        <authorList>
            <person name="Kim D.Y."/>
            <person name="Kim D.-U."/>
        </authorList>
    </citation>
    <scope>NUCLEOTIDE SEQUENCE [LARGE SCALE GENOMIC DNA]</scope>
    <source>
        <strain evidence="8 9">ID0723</strain>
    </source>
</reference>
<evidence type="ECO:0000313" key="9">
    <source>
        <dbReference type="Proteomes" id="UP000529637"/>
    </source>
</evidence>
<dbReference type="GO" id="GO:0016887">
    <property type="term" value="F:ATP hydrolysis activity"/>
    <property type="evidence" value="ECO:0007669"/>
    <property type="project" value="InterPro"/>
</dbReference>
<dbReference type="PROSITE" id="PS00211">
    <property type="entry name" value="ABC_TRANSPORTER_1"/>
    <property type="match status" value="1"/>
</dbReference>